<comment type="caution">
    <text evidence="1">The sequence shown here is derived from an EMBL/GenBank/DDBJ whole genome shotgun (WGS) entry which is preliminary data.</text>
</comment>
<name>A0A0F9C9K7_9ZZZZ</name>
<protein>
    <submittedName>
        <fullName evidence="1">Uncharacterized protein</fullName>
    </submittedName>
</protein>
<sequence length="60" mass="6806">MKLYYDSDDPYDGDPTWIEVTKIKTYPSIKNRMGAGSTITFVIADFEGALYSTWSALDFV</sequence>
<dbReference type="EMBL" id="LAZR01037134">
    <property type="protein sequence ID" value="KKL23007.1"/>
    <property type="molecule type" value="Genomic_DNA"/>
</dbReference>
<gene>
    <name evidence="1" type="ORF">LCGC14_2429730</name>
</gene>
<reference evidence="1" key="1">
    <citation type="journal article" date="2015" name="Nature">
        <title>Complex archaea that bridge the gap between prokaryotes and eukaryotes.</title>
        <authorList>
            <person name="Spang A."/>
            <person name="Saw J.H."/>
            <person name="Jorgensen S.L."/>
            <person name="Zaremba-Niedzwiedzka K."/>
            <person name="Martijn J."/>
            <person name="Lind A.E."/>
            <person name="van Eijk R."/>
            <person name="Schleper C."/>
            <person name="Guy L."/>
            <person name="Ettema T.J."/>
        </authorList>
    </citation>
    <scope>NUCLEOTIDE SEQUENCE</scope>
</reference>
<accession>A0A0F9C9K7</accession>
<feature type="non-terminal residue" evidence="1">
    <location>
        <position position="60"/>
    </location>
</feature>
<dbReference type="AlphaFoldDB" id="A0A0F9C9K7"/>
<organism evidence="1">
    <name type="scientific">marine sediment metagenome</name>
    <dbReference type="NCBI Taxonomy" id="412755"/>
    <lineage>
        <taxon>unclassified sequences</taxon>
        <taxon>metagenomes</taxon>
        <taxon>ecological metagenomes</taxon>
    </lineage>
</organism>
<evidence type="ECO:0000313" key="1">
    <source>
        <dbReference type="EMBL" id="KKL23007.1"/>
    </source>
</evidence>
<proteinExistence type="predicted"/>